<dbReference type="GO" id="GO:0005524">
    <property type="term" value="F:ATP binding"/>
    <property type="evidence" value="ECO:0007669"/>
    <property type="project" value="UniProtKB-KW"/>
</dbReference>
<keyword evidence="1" id="KW-0813">Transport</keyword>
<dbReference type="InterPro" id="IPR041701">
    <property type="entry name" value="MetN_ABC"/>
</dbReference>
<dbReference type="InterPro" id="IPR027417">
    <property type="entry name" value="P-loop_NTPase"/>
</dbReference>
<keyword evidence="7" id="KW-0472">Membrane</keyword>
<evidence type="ECO:0000256" key="5">
    <source>
        <dbReference type="ARBA" id="ARBA00022967"/>
    </source>
</evidence>
<dbReference type="SUPFAM" id="SSF52540">
    <property type="entry name" value="P-loop containing nucleoside triphosphate hydrolases"/>
    <property type="match status" value="1"/>
</dbReference>
<evidence type="ECO:0000256" key="2">
    <source>
        <dbReference type="ARBA" id="ARBA00022475"/>
    </source>
</evidence>
<evidence type="ECO:0000313" key="10">
    <source>
        <dbReference type="Proteomes" id="UP000049855"/>
    </source>
</evidence>
<dbReference type="GO" id="GO:0006865">
    <property type="term" value="P:amino acid transport"/>
    <property type="evidence" value="ECO:0007669"/>
    <property type="project" value="UniProtKB-KW"/>
</dbReference>
<keyword evidence="6" id="KW-0029">Amino-acid transport</keyword>
<dbReference type="CDD" id="cd03258">
    <property type="entry name" value="ABC_MetN_methionine_transporter"/>
    <property type="match status" value="1"/>
</dbReference>
<evidence type="ECO:0000256" key="6">
    <source>
        <dbReference type="ARBA" id="ARBA00022970"/>
    </source>
</evidence>
<dbReference type="PROSITE" id="PS00211">
    <property type="entry name" value="ABC_TRANSPORTER_1"/>
    <property type="match status" value="1"/>
</dbReference>
<keyword evidence="10" id="KW-1185">Reference proteome</keyword>
<evidence type="ECO:0000256" key="3">
    <source>
        <dbReference type="ARBA" id="ARBA00022741"/>
    </source>
</evidence>
<dbReference type="EMBL" id="CTRP01000011">
    <property type="protein sequence ID" value="CQR72632.1"/>
    <property type="molecule type" value="Genomic_DNA"/>
</dbReference>
<keyword evidence="5" id="KW-1278">Translocase</keyword>
<keyword evidence="3" id="KW-0547">Nucleotide-binding</keyword>
<sequence length="362" mass="39105">MSEFKGGTYIKMIILTGLQKIYHGGTGTVKALDNVSLEIEQGEIFGIIGKSGAGKSTLIRCINLLERPTAGRVLVDGQDMTSLSEAELREARKSMGMIFQHFNLLSSRTVLENIAFPLEIAGISRAEREEKALPLLELVGLTDKKNVYPAQLSGGQKQRVGIARALASQPKVLLCDEATSALDPQTTESILALLKDINIKLGLTIVLITHEMHVIKAICDRVAVIEGGQLVETGKVFDVFTNPQSATAQDFIKAVVNNKVPDTLVALLSDTPVAGGNLVVRLSFFGDATNEPVIAGLIRRFAVDVNIISGNIDHLQDTPYGTLLIELSGKDEDIQNALIYLQDLDLRTEVIGYVARHAHVAG</sequence>
<accession>A0A0U1KYZ1</accession>
<dbReference type="InterPro" id="IPR018449">
    <property type="entry name" value="NIL_domain"/>
</dbReference>
<evidence type="ECO:0000256" key="4">
    <source>
        <dbReference type="ARBA" id="ARBA00022840"/>
    </source>
</evidence>
<dbReference type="PANTHER" id="PTHR43166">
    <property type="entry name" value="AMINO ACID IMPORT ATP-BINDING PROTEIN"/>
    <property type="match status" value="1"/>
</dbReference>
<dbReference type="AlphaFoldDB" id="A0A0U1KYZ1"/>
<gene>
    <name evidence="9" type="ORF">SpAn4DRAFT_3092</name>
</gene>
<dbReference type="FunFam" id="3.40.50.300:FF:000233">
    <property type="entry name" value="Methionine import ATP-binding protein MetN"/>
    <property type="match status" value="1"/>
</dbReference>
<dbReference type="Proteomes" id="UP000049855">
    <property type="component" value="Unassembled WGS sequence"/>
</dbReference>
<evidence type="ECO:0000256" key="1">
    <source>
        <dbReference type="ARBA" id="ARBA00022448"/>
    </source>
</evidence>
<dbReference type="PROSITE" id="PS50893">
    <property type="entry name" value="ABC_TRANSPORTER_2"/>
    <property type="match status" value="1"/>
</dbReference>
<dbReference type="InterPro" id="IPR003593">
    <property type="entry name" value="AAA+_ATPase"/>
</dbReference>
<feature type="domain" description="ABC transporter" evidence="8">
    <location>
        <begin position="13"/>
        <end position="252"/>
    </location>
</feature>
<evidence type="ECO:0000259" key="8">
    <source>
        <dbReference type="PROSITE" id="PS50893"/>
    </source>
</evidence>
<dbReference type="SMART" id="SM00930">
    <property type="entry name" value="NIL"/>
    <property type="match status" value="1"/>
</dbReference>
<dbReference type="GO" id="GO:0016887">
    <property type="term" value="F:ATP hydrolysis activity"/>
    <property type="evidence" value="ECO:0007669"/>
    <property type="project" value="InterPro"/>
</dbReference>
<dbReference type="InterPro" id="IPR003439">
    <property type="entry name" value="ABC_transporter-like_ATP-bd"/>
</dbReference>
<reference evidence="10" key="1">
    <citation type="submission" date="2015-03" db="EMBL/GenBank/DDBJ databases">
        <authorList>
            <person name="Nijsse Bart"/>
        </authorList>
    </citation>
    <scope>NUCLEOTIDE SEQUENCE [LARGE SCALE GENOMIC DNA]</scope>
</reference>
<evidence type="ECO:0000256" key="7">
    <source>
        <dbReference type="ARBA" id="ARBA00023136"/>
    </source>
</evidence>
<dbReference type="SUPFAM" id="SSF55021">
    <property type="entry name" value="ACT-like"/>
    <property type="match status" value="1"/>
</dbReference>
<dbReference type="SMART" id="SM00382">
    <property type="entry name" value="AAA"/>
    <property type="match status" value="1"/>
</dbReference>
<dbReference type="InterPro" id="IPR017871">
    <property type="entry name" value="ABC_transporter-like_CS"/>
</dbReference>
<name>A0A0U1KYZ1_9FIRM</name>
<keyword evidence="4 9" id="KW-0067">ATP-binding</keyword>
<dbReference type="InterPro" id="IPR050086">
    <property type="entry name" value="MetN_ABC_transporter-like"/>
</dbReference>
<dbReference type="Pfam" id="PF09383">
    <property type="entry name" value="NIL"/>
    <property type="match status" value="1"/>
</dbReference>
<evidence type="ECO:0000313" key="9">
    <source>
        <dbReference type="EMBL" id="CQR72632.1"/>
    </source>
</evidence>
<dbReference type="InterPro" id="IPR045865">
    <property type="entry name" value="ACT-like_dom_sf"/>
</dbReference>
<protein>
    <submittedName>
        <fullName evidence="9">Methionine ABC transporter ATP-binding protein</fullName>
    </submittedName>
</protein>
<dbReference type="Pfam" id="PF00005">
    <property type="entry name" value="ABC_tran"/>
    <property type="match status" value="1"/>
</dbReference>
<proteinExistence type="predicted"/>
<organism evidence="9 10">
    <name type="scientific">Sporomusa ovata</name>
    <dbReference type="NCBI Taxonomy" id="2378"/>
    <lineage>
        <taxon>Bacteria</taxon>
        <taxon>Bacillati</taxon>
        <taxon>Bacillota</taxon>
        <taxon>Negativicutes</taxon>
        <taxon>Selenomonadales</taxon>
        <taxon>Sporomusaceae</taxon>
        <taxon>Sporomusa</taxon>
    </lineage>
</organism>
<dbReference type="Gene3D" id="3.40.50.300">
    <property type="entry name" value="P-loop containing nucleotide triphosphate hydrolases"/>
    <property type="match status" value="1"/>
</dbReference>
<dbReference type="PANTHER" id="PTHR43166:SF30">
    <property type="entry name" value="METHIONINE IMPORT ATP-BINDING PROTEIN METN"/>
    <property type="match status" value="1"/>
</dbReference>
<dbReference type="Gene3D" id="3.30.70.260">
    <property type="match status" value="1"/>
</dbReference>
<keyword evidence="2" id="KW-1003">Cell membrane</keyword>